<dbReference type="Gene3D" id="3.30.110.90">
    <property type="entry name" value="Amidohydrolase"/>
    <property type="match status" value="1"/>
</dbReference>
<dbReference type="InterPro" id="IPR006680">
    <property type="entry name" value="Amidohydro-rel"/>
</dbReference>
<dbReference type="Gene3D" id="3.40.50.10910">
    <property type="entry name" value="Amidohydrolase"/>
    <property type="match status" value="1"/>
</dbReference>
<sequence>MPPDSWVSSPSQAPQYIAEAFANNSDYIKIIAEKNGVPQDAQNALVELTHQRGKQSMTHAVTIVSYLQAIQSQTDGIQHTPGDGYITQSMLHDIQKFNQFVTPTTVIVKAFLSNSDSLARSDYHNNSWPIVVENVKRLHRARVPLLVGTDAIPNTGLAGTLVHNPLGSTMHDELEVLVNEVGIAPAEVLRAATSLPAKLHQLYDRGLIMEGKRADLLLLNSNPLLNISATRDIARVWNGGIEYIPLMK</sequence>
<dbReference type="InterPro" id="IPR032466">
    <property type="entry name" value="Metal_Hydrolase"/>
</dbReference>
<dbReference type="GO" id="GO:0016810">
    <property type="term" value="F:hydrolase activity, acting on carbon-nitrogen (but not peptide) bonds"/>
    <property type="evidence" value="ECO:0007669"/>
    <property type="project" value="InterPro"/>
</dbReference>
<name>A0A438N013_EXOME</name>
<dbReference type="VEuPathDB" id="FungiDB:PV10_05093"/>
<dbReference type="InterPro" id="IPR051781">
    <property type="entry name" value="Metallo-dep_Hydrolase"/>
</dbReference>
<dbReference type="InterPro" id="IPR011059">
    <property type="entry name" value="Metal-dep_hydrolase_composite"/>
</dbReference>
<feature type="domain" description="Amidohydrolase-related" evidence="1">
    <location>
        <begin position="22"/>
        <end position="232"/>
    </location>
</feature>
<reference evidence="2 3" key="1">
    <citation type="submission" date="2017-03" db="EMBL/GenBank/DDBJ databases">
        <title>Genomes of endolithic fungi from Antarctica.</title>
        <authorList>
            <person name="Coleine C."/>
            <person name="Masonjones S."/>
            <person name="Stajich J.E."/>
        </authorList>
    </citation>
    <scope>NUCLEOTIDE SEQUENCE [LARGE SCALE GENOMIC DNA]</scope>
    <source>
        <strain evidence="2 3">CCFEE 6314</strain>
    </source>
</reference>
<comment type="caution">
    <text evidence="2">The sequence shown here is derived from an EMBL/GenBank/DDBJ whole genome shotgun (WGS) entry which is preliminary data.</text>
</comment>
<dbReference type="Proteomes" id="UP000288859">
    <property type="component" value="Unassembled WGS sequence"/>
</dbReference>
<dbReference type="SUPFAM" id="SSF51338">
    <property type="entry name" value="Composite domain of metallo-dependent hydrolases"/>
    <property type="match status" value="1"/>
</dbReference>
<dbReference type="EMBL" id="NAJM01000032">
    <property type="protein sequence ID" value="RVX69029.1"/>
    <property type="molecule type" value="Genomic_DNA"/>
</dbReference>
<evidence type="ECO:0000313" key="2">
    <source>
        <dbReference type="EMBL" id="RVX69029.1"/>
    </source>
</evidence>
<accession>A0A438N013</accession>
<proteinExistence type="predicted"/>
<evidence type="ECO:0000259" key="1">
    <source>
        <dbReference type="Pfam" id="PF01979"/>
    </source>
</evidence>
<evidence type="ECO:0000313" key="3">
    <source>
        <dbReference type="Proteomes" id="UP000288859"/>
    </source>
</evidence>
<organism evidence="2 3">
    <name type="scientific">Exophiala mesophila</name>
    <name type="common">Black yeast-like fungus</name>
    <dbReference type="NCBI Taxonomy" id="212818"/>
    <lineage>
        <taxon>Eukaryota</taxon>
        <taxon>Fungi</taxon>
        <taxon>Dikarya</taxon>
        <taxon>Ascomycota</taxon>
        <taxon>Pezizomycotina</taxon>
        <taxon>Eurotiomycetes</taxon>
        <taxon>Chaetothyriomycetidae</taxon>
        <taxon>Chaetothyriales</taxon>
        <taxon>Herpotrichiellaceae</taxon>
        <taxon>Exophiala</taxon>
    </lineage>
</organism>
<dbReference type="Gene3D" id="2.30.40.10">
    <property type="entry name" value="Urease, subunit C, domain 1"/>
    <property type="match status" value="1"/>
</dbReference>
<dbReference type="SUPFAM" id="SSF51556">
    <property type="entry name" value="Metallo-dependent hydrolases"/>
    <property type="match status" value="1"/>
</dbReference>
<protein>
    <recommendedName>
        <fullName evidence="1">Amidohydrolase-related domain-containing protein</fullName>
    </recommendedName>
</protein>
<dbReference type="PANTHER" id="PTHR43135:SF3">
    <property type="entry name" value="ALPHA-D-RIBOSE 1-METHYLPHOSPHONATE 5-TRIPHOSPHATE DIPHOSPHATASE"/>
    <property type="match status" value="1"/>
</dbReference>
<dbReference type="Pfam" id="PF01979">
    <property type="entry name" value="Amidohydro_1"/>
    <property type="match status" value="1"/>
</dbReference>
<dbReference type="Gene3D" id="1.20.58.520">
    <property type="entry name" value="Amidohydrolase"/>
    <property type="match status" value="1"/>
</dbReference>
<dbReference type="AlphaFoldDB" id="A0A438N013"/>
<gene>
    <name evidence="2" type="ORF">B0A52_06742</name>
</gene>
<dbReference type="OrthoDB" id="5595695at2759"/>
<dbReference type="PANTHER" id="PTHR43135">
    <property type="entry name" value="ALPHA-D-RIBOSE 1-METHYLPHOSPHONATE 5-TRIPHOSPHATE DIPHOSPHATASE"/>
    <property type="match status" value="1"/>
</dbReference>